<dbReference type="InterPro" id="IPR003660">
    <property type="entry name" value="HAMP_dom"/>
</dbReference>
<reference evidence="18 19" key="1">
    <citation type="submission" date="2024-11" db="EMBL/GenBank/DDBJ databases">
        <authorList>
            <person name="Kaparullina E.N."/>
            <person name="Delegan Y.A."/>
            <person name="Doronina N.V."/>
        </authorList>
    </citation>
    <scope>NUCLEOTIDE SEQUENCE [LARGE SCALE GENOMIC DNA]</scope>
    <source>
        <strain evidence="18 19">7sh_L</strain>
    </source>
</reference>
<accession>A0ABW8GN49</accession>
<keyword evidence="12 15" id="KW-1133">Transmembrane helix</keyword>
<keyword evidence="6" id="KW-0597">Phosphoprotein</keyword>
<dbReference type="Pfam" id="PF00512">
    <property type="entry name" value="HisKA"/>
    <property type="match status" value="1"/>
</dbReference>
<dbReference type="Gene3D" id="3.30.565.10">
    <property type="entry name" value="Histidine kinase-like ATPase, C-terminal domain"/>
    <property type="match status" value="1"/>
</dbReference>
<dbReference type="Gene3D" id="1.10.287.130">
    <property type="match status" value="1"/>
</dbReference>
<evidence type="ECO:0000256" key="7">
    <source>
        <dbReference type="ARBA" id="ARBA00022679"/>
    </source>
</evidence>
<comment type="subcellular location">
    <subcellularLocation>
        <location evidence="2">Cell inner membrane</location>
        <topology evidence="2">Multi-pass membrane protein</topology>
    </subcellularLocation>
</comment>
<feature type="domain" description="HAMP" evidence="17">
    <location>
        <begin position="205"/>
        <end position="257"/>
    </location>
</feature>
<evidence type="ECO:0000256" key="2">
    <source>
        <dbReference type="ARBA" id="ARBA00004429"/>
    </source>
</evidence>
<dbReference type="Pfam" id="PF00672">
    <property type="entry name" value="HAMP"/>
    <property type="match status" value="1"/>
</dbReference>
<dbReference type="SUPFAM" id="SSF55874">
    <property type="entry name" value="ATPase domain of HSP90 chaperone/DNA topoisomerase II/histidine kinase"/>
    <property type="match status" value="1"/>
</dbReference>
<dbReference type="CDD" id="cd06225">
    <property type="entry name" value="HAMP"/>
    <property type="match status" value="1"/>
</dbReference>
<dbReference type="InterPro" id="IPR003594">
    <property type="entry name" value="HATPase_dom"/>
</dbReference>
<dbReference type="GO" id="GO:0005524">
    <property type="term" value="F:ATP binding"/>
    <property type="evidence" value="ECO:0007669"/>
    <property type="project" value="UniProtKB-KW"/>
</dbReference>
<dbReference type="RefSeq" id="WP_400882176.1">
    <property type="nucleotide sequence ID" value="NZ_JBIWXY010000002.1"/>
</dbReference>
<dbReference type="SMART" id="SM00304">
    <property type="entry name" value="HAMP"/>
    <property type="match status" value="1"/>
</dbReference>
<dbReference type="PANTHER" id="PTHR44936:SF5">
    <property type="entry name" value="SENSOR HISTIDINE KINASE ENVZ"/>
    <property type="match status" value="1"/>
</dbReference>
<evidence type="ECO:0000256" key="9">
    <source>
        <dbReference type="ARBA" id="ARBA00022741"/>
    </source>
</evidence>
<dbReference type="SUPFAM" id="SSF47384">
    <property type="entry name" value="Homodimeric domain of signal transducing histidine kinase"/>
    <property type="match status" value="1"/>
</dbReference>
<dbReference type="InterPro" id="IPR050980">
    <property type="entry name" value="2C_sensor_his_kinase"/>
</dbReference>
<evidence type="ECO:0000313" key="18">
    <source>
        <dbReference type="EMBL" id="MFJ5446574.1"/>
    </source>
</evidence>
<keyword evidence="19" id="KW-1185">Reference proteome</keyword>
<dbReference type="InterPro" id="IPR036890">
    <property type="entry name" value="HATPase_C_sf"/>
</dbReference>
<keyword evidence="4" id="KW-1003">Cell membrane</keyword>
<keyword evidence="11 18" id="KW-0067">ATP-binding</keyword>
<evidence type="ECO:0000256" key="1">
    <source>
        <dbReference type="ARBA" id="ARBA00000085"/>
    </source>
</evidence>
<organism evidence="18 19">
    <name type="scientific">Methylobacillus methanolivorans</name>
    <dbReference type="NCBI Taxonomy" id="1848927"/>
    <lineage>
        <taxon>Bacteria</taxon>
        <taxon>Pseudomonadati</taxon>
        <taxon>Pseudomonadota</taxon>
        <taxon>Betaproteobacteria</taxon>
        <taxon>Nitrosomonadales</taxon>
        <taxon>Methylophilaceae</taxon>
        <taxon>Methylobacillus</taxon>
    </lineage>
</organism>
<evidence type="ECO:0000259" key="17">
    <source>
        <dbReference type="PROSITE" id="PS50885"/>
    </source>
</evidence>
<protein>
    <recommendedName>
        <fullName evidence="3">histidine kinase</fullName>
        <ecNumber evidence="3">2.7.13.3</ecNumber>
    </recommendedName>
</protein>
<dbReference type="CDD" id="cd00082">
    <property type="entry name" value="HisKA"/>
    <property type="match status" value="1"/>
</dbReference>
<evidence type="ECO:0000256" key="8">
    <source>
        <dbReference type="ARBA" id="ARBA00022692"/>
    </source>
</evidence>
<dbReference type="PROSITE" id="PS50885">
    <property type="entry name" value="HAMP"/>
    <property type="match status" value="1"/>
</dbReference>
<proteinExistence type="predicted"/>
<keyword evidence="7" id="KW-0808">Transferase</keyword>
<dbReference type="PROSITE" id="PS50109">
    <property type="entry name" value="HIS_KIN"/>
    <property type="match status" value="1"/>
</dbReference>
<dbReference type="Proteomes" id="UP001617669">
    <property type="component" value="Unassembled WGS sequence"/>
</dbReference>
<dbReference type="InterPro" id="IPR036097">
    <property type="entry name" value="HisK_dim/P_sf"/>
</dbReference>
<dbReference type="SMART" id="SM00387">
    <property type="entry name" value="HATPase_c"/>
    <property type="match status" value="1"/>
</dbReference>
<dbReference type="InterPro" id="IPR003661">
    <property type="entry name" value="HisK_dim/P_dom"/>
</dbReference>
<dbReference type="EMBL" id="JBIWXY010000002">
    <property type="protein sequence ID" value="MFJ5446574.1"/>
    <property type="molecule type" value="Genomic_DNA"/>
</dbReference>
<dbReference type="SMART" id="SM00388">
    <property type="entry name" value="HisKA"/>
    <property type="match status" value="1"/>
</dbReference>
<comment type="catalytic activity">
    <reaction evidence="1">
        <text>ATP + protein L-histidine = ADP + protein N-phospho-L-histidine.</text>
        <dbReference type="EC" id="2.7.13.3"/>
    </reaction>
</comment>
<feature type="domain" description="Histidine kinase" evidence="16">
    <location>
        <begin position="265"/>
        <end position="463"/>
    </location>
</feature>
<evidence type="ECO:0000259" key="16">
    <source>
        <dbReference type="PROSITE" id="PS50109"/>
    </source>
</evidence>
<evidence type="ECO:0000256" key="13">
    <source>
        <dbReference type="ARBA" id="ARBA00023012"/>
    </source>
</evidence>
<keyword evidence="13" id="KW-0902">Two-component regulatory system</keyword>
<dbReference type="SUPFAM" id="SSF158472">
    <property type="entry name" value="HAMP domain-like"/>
    <property type="match status" value="1"/>
</dbReference>
<evidence type="ECO:0000256" key="11">
    <source>
        <dbReference type="ARBA" id="ARBA00022840"/>
    </source>
</evidence>
<evidence type="ECO:0000256" key="14">
    <source>
        <dbReference type="ARBA" id="ARBA00023136"/>
    </source>
</evidence>
<dbReference type="PRINTS" id="PR00344">
    <property type="entry name" value="BCTRLSENSOR"/>
</dbReference>
<evidence type="ECO:0000256" key="10">
    <source>
        <dbReference type="ARBA" id="ARBA00022777"/>
    </source>
</evidence>
<keyword evidence="10" id="KW-0418">Kinase</keyword>
<sequence>MIWKWLWPASLFGRLVIVLVAGTMTAQVLTGFIWYDMNYGKALEIPTRVLAAKLSDSISLIEISKVDDERLLINKLSNNMYRLSPVDAPPRLKTLNTRDRAVELLFKHVFEQEFGRLLPIRMGDIDLHDDHGREAGWLDLFESHYPSAHFILYVQLDSGQWLKLDAYEGQAGMSMAPLMDLFDYLFRIYFIRIIVIVGIALFAVRQIMRPLNRLAEAAERLGRNIYSPPLDADGPTEVRRSAKAFNLMQQRLIDTVTEKTRFLAAISHDLRSPITRMRLRTEQIDKPMLREKFRRDLEDMETLISSTVDFMRGVEVHENRHLININAMLQSLQVDAQETGAEVSLSGEAAPIDGYAVSLKRCLQNVLENAIRYGKSAHIEVMDAPTHLRIAIRDRGPGIPEDLLGQVFEPFYRVETSRNAATGGSGLGLSIAKTIVEAHDGQIHLCNMASGGLEVLIDLPRQSL</sequence>
<dbReference type="PANTHER" id="PTHR44936">
    <property type="entry name" value="SENSOR PROTEIN CREC"/>
    <property type="match status" value="1"/>
</dbReference>
<evidence type="ECO:0000256" key="6">
    <source>
        <dbReference type="ARBA" id="ARBA00022553"/>
    </source>
</evidence>
<comment type="caution">
    <text evidence="18">The sequence shown here is derived from an EMBL/GenBank/DDBJ whole genome shotgun (WGS) entry which is preliminary data.</text>
</comment>
<keyword evidence="14 15" id="KW-0472">Membrane</keyword>
<feature type="transmembrane region" description="Helical" evidence="15">
    <location>
        <begin position="12"/>
        <end position="35"/>
    </location>
</feature>
<keyword evidence="8 15" id="KW-0812">Transmembrane</keyword>
<feature type="transmembrane region" description="Helical" evidence="15">
    <location>
        <begin position="184"/>
        <end position="204"/>
    </location>
</feature>
<keyword evidence="9" id="KW-0547">Nucleotide-binding</keyword>
<evidence type="ECO:0000256" key="4">
    <source>
        <dbReference type="ARBA" id="ARBA00022475"/>
    </source>
</evidence>
<gene>
    <name evidence="18" type="ORF">ACIKP9_10085</name>
</gene>
<name>A0ABW8GN49_9PROT</name>
<evidence type="ECO:0000256" key="12">
    <source>
        <dbReference type="ARBA" id="ARBA00022989"/>
    </source>
</evidence>
<evidence type="ECO:0000256" key="3">
    <source>
        <dbReference type="ARBA" id="ARBA00012438"/>
    </source>
</evidence>
<keyword evidence="5" id="KW-0997">Cell inner membrane</keyword>
<dbReference type="InterPro" id="IPR004358">
    <property type="entry name" value="Sig_transdc_His_kin-like_C"/>
</dbReference>
<evidence type="ECO:0000256" key="15">
    <source>
        <dbReference type="SAM" id="Phobius"/>
    </source>
</evidence>
<evidence type="ECO:0000256" key="5">
    <source>
        <dbReference type="ARBA" id="ARBA00022519"/>
    </source>
</evidence>
<evidence type="ECO:0000313" key="19">
    <source>
        <dbReference type="Proteomes" id="UP001617669"/>
    </source>
</evidence>
<dbReference type="EC" id="2.7.13.3" evidence="3"/>
<dbReference type="Pfam" id="PF02518">
    <property type="entry name" value="HATPase_c"/>
    <property type="match status" value="1"/>
</dbReference>
<dbReference type="InterPro" id="IPR005467">
    <property type="entry name" value="His_kinase_dom"/>
</dbReference>